<feature type="domain" description="C2H2 AKAP95-type" evidence="14">
    <location>
        <begin position="359"/>
        <end position="382"/>
    </location>
</feature>
<dbReference type="AlphaFoldDB" id="A0AAQ6IEZ6"/>
<dbReference type="Ensembl" id="ENSATET00000076113.1">
    <property type="protein sequence ID" value="ENSATEP00000073864.1"/>
    <property type="gene ID" value="ENSATEG00000019286.3"/>
</dbReference>
<reference evidence="15" key="3">
    <citation type="submission" date="2025-09" db="UniProtKB">
        <authorList>
            <consortium name="Ensembl"/>
        </authorList>
    </citation>
    <scope>IDENTIFICATION</scope>
</reference>
<evidence type="ECO:0000256" key="2">
    <source>
        <dbReference type="ARBA" id="ARBA00022664"/>
    </source>
</evidence>
<evidence type="ECO:0000256" key="12">
    <source>
        <dbReference type="PROSITE-ProRule" id="PRU01140"/>
    </source>
</evidence>
<dbReference type="PROSITE" id="PS51799">
    <property type="entry name" value="ZF_C2H2_AKAP95"/>
    <property type="match status" value="1"/>
</dbReference>
<dbReference type="GO" id="GO:0032784">
    <property type="term" value="P:regulation of DNA-templated transcription elongation"/>
    <property type="evidence" value="ECO:0007669"/>
    <property type="project" value="TreeGrafter"/>
</dbReference>
<keyword evidence="7" id="KW-0238">DNA-binding</keyword>
<dbReference type="Pfam" id="PF04988">
    <property type="entry name" value="AKAP95"/>
    <property type="match status" value="1"/>
</dbReference>
<dbReference type="InterPro" id="IPR003604">
    <property type="entry name" value="Matrin/U1-like-C_Znf_C2H2"/>
</dbReference>
<evidence type="ECO:0000259" key="14">
    <source>
        <dbReference type="PROSITE" id="PS51799"/>
    </source>
</evidence>
<dbReference type="SMART" id="SM00451">
    <property type="entry name" value="ZnF_U1"/>
    <property type="match status" value="2"/>
</dbReference>
<dbReference type="GO" id="GO:0008270">
    <property type="term" value="F:zinc ion binding"/>
    <property type="evidence" value="ECO:0007669"/>
    <property type="project" value="UniProtKB-KW"/>
</dbReference>
<reference evidence="15 16" key="1">
    <citation type="submission" date="2021-04" db="EMBL/GenBank/DDBJ databases">
        <authorList>
            <consortium name="Wellcome Sanger Institute Data Sharing"/>
        </authorList>
    </citation>
    <scope>NUCLEOTIDE SEQUENCE [LARGE SCALE GENOMIC DNA]</scope>
</reference>
<keyword evidence="16" id="KW-1185">Reference proteome</keyword>
<evidence type="ECO:0000313" key="15">
    <source>
        <dbReference type="Ensembl" id="ENSATEP00000073864.1"/>
    </source>
</evidence>
<dbReference type="InterPro" id="IPR036236">
    <property type="entry name" value="Znf_C2H2_sf"/>
</dbReference>
<evidence type="ECO:0000256" key="6">
    <source>
        <dbReference type="ARBA" id="ARBA00022833"/>
    </source>
</evidence>
<dbReference type="InterPro" id="IPR034736">
    <property type="entry name" value="ZF_C2H2_AKAP95"/>
</dbReference>
<evidence type="ECO:0000256" key="1">
    <source>
        <dbReference type="ARBA" id="ARBA00004123"/>
    </source>
</evidence>
<dbReference type="Pfam" id="PF12874">
    <property type="entry name" value="zf-met"/>
    <property type="match status" value="1"/>
</dbReference>
<dbReference type="SUPFAM" id="SSF57667">
    <property type="entry name" value="beta-beta-alpha zinc fingers"/>
    <property type="match status" value="1"/>
</dbReference>
<organism evidence="15 16">
    <name type="scientific">Anabas testudineus</name>
    <name type="common">Climbing perch</name>
    <name type="synonym">Anthias testudineus</name>
    <dbReference type="NCBI Taxonomy" id="64144"/>
    <lineage>
        <taxon>Eukaryota</taxon>
        <taxon>Metazoa</taxon>
        <taxon>Chordata</taxon>
        <taxon>Craniata</taxon>
        <taxon>Vertebrata</taxon>
        <taxon>Euteleostomi</taxon>
        <taxon>Actinopterygii</taxon>
        <taxon>Neopterygii</taxon>
        <taxon>Teleostei</taxon>
        <taxon>Neoteleostei</taxon>
        <taxon>Acanthomorphata</taxon>
        <taxon>Anabantaria</taxon>
        <taxon>Anabantiformes</taxon>
        <taxon>Anabantoidei</taxon>
        <taxon>Anabantidae</taxon>
        <taxon>Anabas</taxon>
    </lineage>
</organism>
<evidence type="ECO:0000256" key="3">
    <source>
        <dbReference type="ARBA" id="ARBA00022723"/>
    </source>
</evidence>
<dbReference type="GO" id="GO:0008380">
    <property type="term" value="P:RNA splicing"/>
    <property type="evidence" value="ECO:0007669"/>
    <property type="project" value="UniProtKB-KW"/>
</dbReference>
<dbReference type="GeneTree" id="ENSGT00530000068748"/>
<feature type="region of interest" description="Disordered" evidence="13">
    <location>
        <begin position="1"/>
        <end position="26"/>
    </location>
</feature>
<evidence type="ECO:0000256" key="9">
    <source>
        <dbReference type="ARBA" id="ARBA00023242"/>
    </source>
</evidence>
<dbReference type="GO" id="GO:0044609">
    <property type="term" value="C:DBIRD complex"/>
    <property type="evidence" value="ECO:0007669"/>
    <property type="project" value="TreeGrafter"/>
</dbReference>
<evidence type="ECO:0000313" key="16">
    <source>
        <dbReference type="Proteomes" id="UP000265040"/>
    </source>
</evidence>
<reference evidence="15" key="2">
    <citation type="submission" date="2025-08" db="UniProtKB">
        <authorList>
            <consortium name="Ensembl"/>
        </authorList>
    </citation>
    <scope>IDENTIFICATION</scope>
</reference>
<evidence type="ECO:0000256" key="7">
    <source>
        <dbReference type="ARBA" id="ARBA00023125"/>
    </source>
</evidence>
<proteinExistence type="inferred from homology"/>
<keyword evidence="4" id="KW-0677">Repeat</keyword>
<dbReference type="GO" id="GO:0005634">
    <property type="term" value="C:nucleus"/>
    <property type="evidence" value="ECO:0007669"/>
    <property type="project" value="UniProtKB-SubCell"/>
</dbReference>
<evidence type="ECO:0000256" key="11">
    <source>
        <dbReference type="ARBA" id="ARBA00043254"/>
    </source>
</evidence>
<comment type="subcellular location">
    <subcellularLocation>
        <location evidence="1">Nucleus</location>
    </subcellularLocation>
</comment>
<keyword evidence="6" id="KW-0862">Zinc</keyword>
<evidence type="ECO:0000256" key="5">
    <source>
        <dbReference type="ARBA" id="ARBA00022771"/>
    </source>
</evidence>
<keyword evidence="9" id="KW-0539">Nucleus</keyword>
<feature type="compositionally biased region" description="Polar residues" evidence="13">
    <location>
        <begin position="193"/>
        <end position="211"/>
    </location>
</feature>
<accession>A0AAQ6IEZ6</accession>
<keyword evidence="3" id="KW-0479">Metal-binding</keyword>
<name>A0AAQ6IEZ6_ANATE</name>
<keyword evidence="5 12" id="KW-0863">Zinc-finger</keyword>
<dbReference type="GO" id="GO:0006397">
    <property type="term" value="P:mRNA processing"/>
    <property type="evidence" value="ECO:0007669"/>
    <property type="project" value="UniProtKB-KW"/>
</dbReference>
<feature type="region of interest" description="Disordered" evidence="13">
    <location>
        <begin position="193"/>
        <end position="214"/>
    </location>
</feature>
<evidence type="ECO:0000256" key="13">
    <source>
        <dbReference type="SAM" id="MobiDB-lite"/>
    </source>
</evidence>
<evidence type="ECO:0000256" key="4">
    <source>
        <dbReference type="ARBA" id="ARBA00022737"/>
    </source>
</evidence>
<sequence>MNRQNDVPFNLAAKPRGAAPAYKPQLPGRVPQNFIEAMKLIQGKPGDNPNIRTSDMAAKTLPVRSRAVQPSLCKWKSSFKPLVGGDTSEDKGTDGSERSELYDPYSAVLSDSELKMSDSSHCPSDQEKKLGDSLSPAGQLFSPETRPCENQGFSSGQRLHDRQTYSPNTKSLDRPGYCSIGRHLDHRVCSSDQIIPGSSTQRFPTSYGGQRTNEEERITVPEFRRERTTAVRLTPPRLHRDYRHQQGHVETGQDHIKLSPEMTRNSSKIIIMDKNPITCDLCEVELTNGQELEDHLDSKRHWDTLELIQQQNNYDDLAIAFLQEVMLYKCRQCSRAIEDSALQALQENDHMTKVEMFHCATCDVFVSTSASSVQSHITSKDHLSKTKEFELQQRCACLSKAETIMKELKPQFEHFTKVFCNHNVCNLKVSRY</sequence>
<dbReference type="PANTHER" id="PTHR12190:SF1">
    <property type="entry name" value="DBIRD COMPLEX SUBUNIT ZNF326"/>
    <property type="match status" value="1"/>
</dbReference>
<feature type="region of interest" description="Disordered" evidence="13">
    <location>
        <begin position="113"/>
        <end position="174"/>
    </location>
</feature>
<protein>
    <recommendedName>
        <fullName evidence="10">DBIRD complex subunit ZNF326</fullName>
    </recommendedName>
    <alternativeName>
        <fullName evidence="11">Zinc finger protein 326</fullName>
    </alternativeName>
</protein>
<feature type="compositionally biased region" description="Basic and acidic residues" evidence="13">
    <location>
        <begin position="113"/>
        <end position="131"/>
    </location>
</feature>
<keyword evidence="8" id="KW-0508">mRNA splicing</keyword>
<dbReference type="InterPro" id="IPR013087">
    <property type="entry name" value="Znf_C2H2_type"/>
</dbReference>
<evidence type="ECO:0000256" key="10">
    <source>
        <dbReference type="ARBA" id="ARBA00040207"/>
    </source>
</evidence>
<dbReference type="GO" id="GO:0003677">
    <property type="term" value="F:DNA binding"/>
    <property type="evidence" value="ECO:0007669"/>
    <property type="project" value="UniProtKB-KW"/>
</dbReference>
<dbReference type="Proteomes" id="UP000265040">
    <property type="component" value="Chromosome 17"/>
</dbReference>
<comment type="similarity">
    <text evidence="12">Belongs to the AKAP95 family.</text>
</comment>
<dbReference type="InterPro" id="IPR007071">
    <property type="entry name" value="AKAP95"/>
</dbReference>
<dbReference type="PANTHER" id="PTHR12190">
    <property type="entry name" value="A-KINASE ANCHOR PROTEIN AKAP 8"/>
    <property type="match status" value="1"/>
</dbReference>
<keyword evidence="2" id="KW-0507">mRNA processing</keyword>
<evidence type="ECO:0000256" key="8">
    <source>
        <dbReference type="ARBA" id="ARBA00023187"/>
    </source>
</evidence>